<proteinExistence type="inferred from homology"/>
<evidence type="ECO:0000259" key="3">
    <source>
        <dbReference type="Pfam" id="PF07000"/>
    </source>
</evidence>
<dbReference type="OrthoDB" id="441890at2759"/>
<evidence type="ECO:0000313" key="6">
    <source>
        <dbReference type="Proteomes" id="UP000654370"/>
    </source>
</evidence>
<dbReference type="PANTHER" id="PTHR13379:SF0">
    <property type="entry name" value="UPF0415 PROTEIN C7ORF25"/>
    <property type="match status" value="1"/>
</dbReference>
<accession>A0A8H7UBL5</accession>
<protein>
    <recommendedName>
        <fullName evidence="7">DUF1308 domain-containing protein</fullName>
    </recommendedName>
</protein>
<evidence type="ECO:0000256" key="1">
    <source>
        <dbReference type="ARBA" id="ARBA00006588"/>
    </source>
</evidence>
<name>A0A8H7UBL5_MORIS</name>
<comment type="similarity">
    <text evidence="1">Belongs to the UPF0415 family.</text>
</comment>
<dbReference type="Proteomes" id="UP000654370">
    <property type="component" value="Unassembled WGS sequence"/>
</dbReference>
<feature type="domain" description="DUF1308" evidence="3">
    <location>
        <begin position="250"/>
        <end position="339"/>
    </location>
</feature>
<organism evidence="5 6">
    <name type="scientific">Mortierella isabellina</name>
    <name type="common">Filamentous fungus</name>
    <name type="synonym">Umbelopsis isabellina</name>
    <dbReference type="NCBI Taxonomy" id="91625"/>
    <lineage>
        <taxon>Eukaryota</taxon>
        <taxon>Fungi</taxon>
        <taxon>Fungi incertae sedis</taxon>
        <taxon>Mucoromycota</taxon>
        <taxon>Mucoromycotina</taxon>
        <taxon>Umbelopsidomycetes</taxon>
        <taxon>Umbelopsidales</taxon>
        <taxon>Umbelopsidaceae</taxon>
        <taxon>Umbelopsis</taxon>
    </lineage>
</organism>
<keyword evidence="6" id="KW-1185">Reference proteome</keyword>
<feature type="region of interest" description="Disordered" evidence="2">
    <location>
        <begin position="139"/>
        <end position="162"/>
    </location>
</feature>
<dbReference type="InterPro" id="IPR010733">
    <property type="entry name" value="DUF1308"/>
</dbReference>
<dbReference type="AlphaFoldDB" id="A0A8H7UBL5"/>
<evidence type="ECO:0008006" key="7">
    <source>
        <dbReference type="Google" id="ProtNLM"/>
    </source>
</evidence>
<dbReference type="PANTHER" id="PTHR13379">
    <property type="entry name" value="UNCHARACTERIZED DUF1308"/>
    <property type="match status" value="1"/>
</dbReference>
<feature type="domain" description="DUF5614" evidence="4">
    <location>
        <begin position="32"/>
        <end position="221"/>
    </location>
</feature>
<reference evidence="5" key="1">
    <citation type="submission" date="2020-12" db="EMBL/GenBank/DDBJ databases">
        <title>Metabolic potential, ecology and presence of endohyphal bacteria is reflected in genomic diversity of Mucoromycotina.</title>
        <authorList>
            <person name="Muszewska A."/>
            <person name="Okrasinska A."/>
            <person name="Steczkiewicz K."/>
            <person name="Drgas O."/>
            <person name="Orlowska M."/>
            <person name="Perlinska-Lenart U."/>
            <person name="Aleksandrzak-Piekarczyk T."/>
            <person name="Szatraj K."/>
            <person name="Zielenkiewicz U."/>
            <person name="Pilsyk S."/>
            <person name="Malc E."/>
            <person name="Mieczkowski P."/>
            <person name="Kruszewska J.S."/>
            <person name="Biernat P."/>
            <person name="Pawlowska J."/>
        </authorList>
    </citation>
    <scope>NUCLEOTIDE SEQUENCE</scope>
    <source>
        <strain evidence="5">WA0000067209</strain>
    </source>
</reference>
<gene>
    <name evidence="5" type="ORF">INT43_005037</name>
</gene>
<evidence type="ECO:0000313" key="5">
    <source>
        <dbReference type="EMBL" id="KAG2173619.1"/>
    </source>
</evidence>
<evidence type="ECO:0000259" key="4">
    <source>
        <dbReference type="Pfam" id="PF18474"/>
    </source>
</evidence>
<comment type="caution">
    <text evidence="5">The sequence shown here is derived from an EMBL/GenBank/DDBJ whole genome shotgun (WGS) entry which is preliminary data.</text>
</comment>
<dbReference type="InterPro" id="IPR041076">
    <property type="entry name" value="DUF5614"/>
</dbReference>
<dbReference type="EMBL" id="JAEPQZ010000014">
    <property type="protein sequence ID" value="KAG2173619.1"/>
    <property type="molecule type" value="Genomic_DNA"/>
</dbReference>
<evidence type="ECO:0000256" key="2">
    <source>
        <dbReference type="SAM" id="MobiDB-lite"/>
    </source>
</evidence>
<sequence>MAAATDEDLANKVNALRHACLRIKHDVDQWLEQGHIDGLYRFDQMVTAELKFINKLVGLPLKEDQVKSSNLSYLEAVHKAMLQSNNVVGVMKDFFVSDTPIHYSGRSRGIVKVDVVAENGLVWIRVNARNAKGLRHDIAGLEESSSGSSDDGEEDGQEGAIGDNLPLFRKAKALMASAERHLVHFQKPIVVYAFMRISTGDDPYVDEQIIDKLPNLGITVYVKSDKALSEVYRQALNNSHQETQVTTDKLNLDVSTVMAVISEMVHRKGITPSMVRGEALELQAAHELSHPLLPELAKILDKKQLFVTQSAMDKLNTIVPVVGGAKERARFEYMLGKNNEVDLWINYPADTSYLRLTIMEDKPTARFLELLQPPQGQRYKRINNGRRIRSKFNEFHVNVFGTGDNNRMTTVTSISWMGRALADAGLLGVAIVEHEPRSLAEQKIHSGDTKQ</sequence>
<dbReference type="Pfam" id="PF07000">
    <property type="entry name" value="DUF1308"/>
    <property type="match status" value="1"/>
</dbReference>
<dbReference type="Pfam" id="PF18474">
    <property type="entry name" value="DUF5614"/>
    <property type="match status" value="1"/>
</dbReference>